<dbReference type="RefSeq" id="WP_146956679.1">
    <property type="nucleotide sequence ID" value="NZ_CP042467.1"/>
</dbReference>
<sequence>MPAHWTDSSQVQTTNSTGSKDVYLDGGQLFRAALAEGLVNELTLTLVSTLLGDGIPLFGGVKAELQPESCRNIGGGMIQIRYKIT</sequence>
<evidence type="ECO:0000313" key="2">
    <source>
        <dbReference type="EMBL" id="QED25794.1"/>
    </source>
</evidence>
<dbReference type="Pfam" id="PF01872">
    <property type="entry name" value="RibD_C"/>
    <property type="match status" value="1"/>
</dbReference>
<dbReference type="EMBL" id="CP042467">
    <property type="protein sequence ID" value="QED25794.1"/>
    <property type="molecule type" value="Genomic_DNA"/>
</dbReference>
<dbReference type="OrthoDB" id="2313602at2"/>
<dbReference type="InterPro" id="IPR002734">
    <property type="entry name" value="RibDG_C"/>
</dbReference>
<dbReference type="AlphaFoldDB" id="A0A5B8XJT5"/>
<gene>
    <name evidence="2" type="ORF">FRD01_00655</name>
</gene>
<dbReference type="Proteomes" id="UP000321595">
    <property type="component" value="Chromosome"/>
</dbReference>
<name>A0A5B8XJT5_9DELT</name>
<dbReference type="Gene3D" id="3.40.430.10">
    <property type="entry name" value="Dihydrofolate Reductase, subunit A"/>
    <property type="match status" value="1"/>
</dbReference>
<dbReference type="KEGG" id="bbae:FRD01_00655"/>
<dbReference type="GO" id="GO:0009231">
    <property type="term" value="P:riboflavin biosynthetic process"/>
    <property type="evidence" value="ECO:0007669"/>
    <property type="project" value="InterPro"/>
</dbReference>
<reference evidence="2 3" key="1">
    <citation type="submission" date="2019-08" db="EMBL/GenBank/DDBJ databases">
        <authorList>
            <person name="Liang Q."/>
        </authorList>
    </citation>
    <scope>NUCLEOTIDE SEQUENCE [LARGE SCALE GENOMIC DNA]</scope>
    <source>
        <strain evidence="2 3">V1718</strain>
    </source>
</reference>
<feature type="domain" description="Bacterial bifunctional deaminase-reductase C-terminal" evidence="1">
    <location>
        <begin position="17"/>
        <end position="78"/>
    </location>
</feature>
<dbReference type="InterPro" id="IPR024072">
    <property type="entry name" value="DHFR-like_dom_sf"/>
</dbReference>
<keyword evidence="3" id="KW-1185">Reference proteome</keyword>
<evidence type="ECO:0000313" key="3">
    <source>
        <dbReference type="Proteomes" id="UP000321595"/>
    </source>
</evidence>
<proteinExistence type="predicted"/>
<organism evidence="2 3">
    <name type="scientific">Microvenator marinus</name>
    <dbReference type="NCBI Taxonomy" id="2600177"/>
    <lineage>
        <taxon>Bacteria</taxon>
        <taxon>Deltaproteobacteria</taxon>
        <taxon>Bradymonadales</taxon>
        <taxon>Microvenatoraceae</taxon>
        <taxon>Microvenator</taxon>
    </lineage>
</organism>
<dbReference type="SUPFAM" id="SSF53597">
    <property type="entry name" value="Dihydrofolate reductase-like"/>
    <property type="match status" value="1"/>
</dbReference>
<evidence type="ECO:0000259" key="1">
    <source>
        <dbReference type="Pfam" id="PF01872"/>
    </source>
</evidence>
<accession>A0A5B8XJT5</accession>
<protein>
    <recommendedName>
        <fullName evidence="1">Bacterial bifunctional deaminase-reductase C-terminal domain-containing protein</fullName>
    </recommendedName>
</protein>
<dbReference type="GO" id="GO:0008703">
    <property type="term" value="F:5-amino-6-(5-phosphoribosylamino)uracil reductase activity"/>
    <property type="evidence" value="ECO:0007669"/>
    <property type="project" value="InterPro"/>
</dbReference>